<keyword evidence="2" id="KW-0614">Plasmid</keyword>
<dbReference type="KEGG" id="ladl:NCTC12735_01429"/>
<dbReference type="Proteomes" id="UP000281170">
    <property type="component" value="Plasmid 23"/>
</dbReference>
<protein>
    <submittedName>
        <fullName evidence="1">Uncharacterized protein</fullName>
    </submittedName>
</protein>
<evidence type="ECO:0000313" key="1">
    <source>
        <dbReference type="EMBL" id="KTC66510.1"/>
    </source>
</evidence>
<dbReference type="AlphaFoldDB" id="A0A0W0R642"/>
<gene>
    <name evidence="1" type="ORF">Lade_1168</name>
    <name evidence="2" type="ORF">NCTC12735_01429</name>
</gene>
<dbReference type="Proteomes" id="UP000054859">
    <property type="component" value="Unassembled WGS sequence"/>
</dbReference>
<dbReference type="STRING" id="45056.Lade_1168"/>
<dbReference type="EMBL" id="LNKA01000001">
    <property type="protein sequence ID" value="KTC66510.1"/>
    <property type="molecule type" value="Genomic_DNA"/>
</dbReference>
<sequence length="224" mass="25737">MESRKAHRFFKPTDNLSYPEVVEALRSGYVVLMSRCAFSSEEEVRKHYPPKLGAELEWEVNAKPWYQERRHLYIVCYNRETAQLITSTAEPDKTTTPWTLKFRSDEMELTQLDIEVCRSEELWKKYNAAAVLLSPSDYPTERVVSVISDFRKIINSPVYSLDEKTGYDCQTGTRDILKAVNPSINPKQLVLPKDTRVLAYYSEQALELKISTSSACSMASSMLT</sequence>
<accession>A0A0W0R642</accession>
<proteinExistence type="predicted"/>
<evidence type="ECO:0000313" key="3">
    <source>
        <dbReference type="Proteomes" id="UP000054859"/>
    </source>
</evidence>
<reference evidence="1 3" key="1">
    <citation type="submission" date="2015-11" db="EMBL/GenBank/DDBJ databases">
        <title>Identification of large and diverse effector repertoires of 38 Legionella species.</title>
        <authorList>
            <person name="Burstein D."/>
            <person name="Amaro F."/>
            <person name="Zusman T."/>
            <person name="Lifshitz Z."/>
            <person name="Cohen O."/>
            <person name="Gilbert J.A."/>
            <person name="Pupko T."/>
            <person name="Shuman H.A."/>
            <person name="Segal G."/>
        </authorList>
    </citation>
    <scope>NUCLEOTIDE SEQUENCE [LARGE SCALE GENOMIC DNA]</scope>
    <source>
        <strain evidence="1 3">1762-AUS-E</strain>
    </source>
</reference>
<name>A0A0W0R642_9GAMM</name>
<dbReference type="EMBL" id="LR134432">
    <property type="protein sequence ID" value="VEH85793.1"/>
    <property type="molecule type" value="Genomic_DNA"/>
</dbReference>
<organism evidence="1 3">
    <name type="scientific">Legionella adelaidensis</name>
    <dbReference type="NCBI Taxonomy" id="45056"/>
    <lineage>
        <taxon>Bacteria</taxon>
        <taxon>Pseudomonadati</taxon>
        <taxon>Pseudomonadota</taxon>
        <taxon>Gammaproteobacteria</taxon>
        <taxon>Legionellales</taxon>
        <taxon>Legionellaceae</taxon>
        <taxon>Legionella</taxon>
    </lineage>
</organism>
<dbReference type="PATRIC" id="fig|45056.6.peg.1210"/>
<dbReference type="RefSeq" id="WP_058462181.1">
    <property type="nucleotide sequence ID" value="NZ_CAAAHS010000007.1"/>
</dbReference>
<keyword evidence="3" id="KW-1185">Reference proteome</keyword>
<reference evidence="2 4" key="2">
    <citation type="submission" date="2018-12" db="EMBL/GenBank/DDBJ databases">
        <authorList>
            <consortium name="Pathogen Informatics"/>
        </authorList>
    </citation>
    <scope>NUCLEOTIDE SEQUENCE [LARGE SCALE GENOMIC DNA]</scope>
    <source>
        <strain evidence="2 4">NCTC12735</strain>
        <plasmid evidence="4">23</plasmid>
    </source>
</reference>
<evidence type="ECO:0000313" key="4">
    <source>
        <dbReference type="Proteomes" id="UP000281170"/>
    </source>
</evidence>
<evidence type="ECO:0000313" key="2">
    <source>
        <dbReference type="EMBL" id="VEH85793.1"/>
    </source>
</evidence>
<geneLocation type="plasmid" evidence="2 4">
    <name>23</name>
</geneLocation>